<reference evidence="2" key="1">
    <citation type="submission" date="2020-05" db="EMBL/GenBank/DDBJ databases">
        <title>Mycena genomes resolve the evolution of fungal bioluminescence.</title>
        <authorList>
            <person name="Tsai I.J."/>
        </authorList>
    </citation>
    <scope>NUCLEOTIDE SEQUENCE</scope>
    <source>
        <strain evidence="2">CCC161011</strain>
    </source>
</reference>
<dbReference type="EMBL" id="JACAZI010000003">
    <property type="protein sequence ID" value="KAF7364600.1"/>
    <property type="molecule type" value="Genomic_DNA"/>
</dbReference>
<evidence type="ECO:0000313" key="3">
    <source>
        <dbReference type="Proteomes" id="UP000620124"/>
    </source>
</evidence>
<keyword evidence="3" id="KW-1185">Reference proteome</keyword>
<dbReference type="PROSITE" id="PS50231">
    <property type="entry name" value="RICIN_B_LECTIN"/>
    <property type="match status" value="2"/>
</dbReference>
<dbReference type="SUPFAM" id="SSF50370">
    <property type="entry name" value="Ricin B-like lectins"/>
    <property type="match status" value="2"/>
</dbReference>
<name>A0A8H7D7U4_9AGAR</name>
<gene>
    <name evidence="2" type="ORF">MVEN_00329100</name>
</gene>
<dbReference type="Proteomes" id="UP000620124">
    <property type="component" value="Unassembled WGS sequence"/>
</dbReference>
<dbReference type="Pfam" id="PF00652">
    <property type="entry name" value="Ricin_B_lectin"/>
    <property type="match status" value="1"/>
</dbReference>
<evidence type="ECO:0000313" key="2">
    <source>
        <dbReference type="EMBL" id="KAF7364600.1"/>
    </source>
</evidence>
<organism evidence="2 3">
    <name type="scientific">Mycena venus</name>
    <dbReference type="NCBI Taxonomy" id="2733690"/>
    <lineage>
        <taxon>Eukaryota</taxon>
        <taxon>Fungi</taxon>
        <taxon>Dikarya</taxon>
        <taxon>Basidiomycota</taxon>
        <taxon>Agaricomycotina</taxon>
        <taxon>Agaricomycetes</taxon>
        <taxon>Agaricomycetidae</taxon>
        <taxon>Agaricales</taxon>
        <taxon>Marasmiineae</taxon>
        <taxon>Mycenaceae</taxon>
        <taxon>Mycena</taxon>
    </lineage>
</organism>
<dbReference type="OrthoDB" id="6770063at2759"/>
<protein>
    <recommendedName>
        <fullName evidence="1">Ricin B lectin domain-containing protein</fullName>
    </recommendedName>
</protein>
<dbReference type="Gene3D" id="2.80.10.50">
    <property type="match status" value="3"/>
</dbReference>
<evidence type="ECO:0000259" key="1">
    <source>
        <dbReference type="SMART" id="SM00458"/>
    </source>
</evidence>
<sequence length="440" mass="46909">MGTCEAGIAGVLSRSSTFDFSSGVELIPNDRGGSWKGVELVVQCLIFKTESLPIPITVSRQNLGPDSFNSNNNVIFLGVAISGCADLFCSPMNSESMSAALKCGQYYPWFGTSAWAFFVPAEYGHRACSVPLARTGPSSCIKRPPTVTIPHLIFNNMFLRNIASLLSVSASISLYANAQLPEPSVQIMTGLASNKCLTAASNADGAAVTIATCTNITTLNTWVVPQAGAVGSISIFGDKCLDVTNGVNADGTKLQIWTCADNTNQMWLPAGQDSTITWAGKNKCVDLTNGNLADGNQVQIWDCDAQNSNQKWNSVDAVPPTTFSLTLEKDRSLCVAPTPFDKIMLFGLCVAPVDQIAAPNGPKLVLADCIDSNAEKWNIFEGDALVKNLALPSICLDLTNGNTTVGNQLQLWDCSALASTGAFENTNQQWIVTNYIPPRI</sequence>
<accession>A0A8H7D7U4</accession>
<dbReference type="CDD" id="cd00161">
    <property type="entry name" value="beta-trefoil_Ricin-like"/>
    <property type="match status" value="2"/>
</dbReference>
<comment type="caution">
    <text evidence="2">The sequence shown here is derived from an EMBL/GenBank/DDBJ whole genome shotgun (WGS) entry which is preliminary data.</text>
</comment>
<dbReference type="InterPro" id="IPR035992">
    <property type="entry name" value="Ricin_B-like_lectins"/>
</dbReference>
<dbReference type="InterPro" id="IPR000772">
    <property type="entry name" value="Ricin_B_lectin"/>
</dbReference>
<proteinExistence type="predicted"/>
<dbReference type="SMART" id="SM00458">
    <property type="entry name" value="RICIN"/>
    <property type="match status" value="1"/>
</dbReference>
<feature type="domain" description="Ricin B lectin" evidence="1">
    <location>
        <begin position="184"/>
        <end position="315"/>
    </location>
</feature>
<dbReference type="AlphaFoldDB" id="A0A8H7D7U4"/>